<protein>
    <submittedName>
        <fullName evidence="2">Uncharacterized protein</fullName>
    </submittedName>
</protein>
<dbReference type="AlphaFoldDB" id="L0KAG8"/>
<feature type="coiled-coil region" evidence="1">
    <location>
        <begin position="1"/>
        <end position="70"/>
    </location>
</feature>
<dbReference type="HOGENOM" id="CLU_182370_0_0_9"/>
<evidence type="ECO:0000313" key="3">
    <source>
        <dbReference type="Proteomes" id="UP000010880"/>
    </source>
</evidence>
<keyword evidence="3" id="KW-1185">Reference proteome</keyword>
<reference evidence="3" key="1">
    <citation type="submission" date="2012-02" db="EMBL/GenBank/DDBJ databases">
        <title>The complete genome of Halobacteroides halobius DSM 5150.</title>
        <authorList>
            <person name="Lucas S."/>
            <person name="Copeland A."/>
            <person name="Lapidus A."/>
            <person name="Glavina del Rio T."/>
            <person name="Dalin E."/>
            <person name="Tice H."/>
            <person name="Bruce D."/>
            <person name="Goodwin L."/>
            <person name="Pitluck S."/>
            <person name="Peters L."/>
            <person name="Mikhailova N."/>
            <person name="Gu W."/>
            <person name="Kyrpides N."/>
            <person name="Mavromatis K."/>
            <person name="Ivanova N."/>
            <person name="Brettin T."/>
            <person name="Detter J.C."/>
            <person name="Han C."/>
            <person name="Larimer F."/>
            <person name="Land M."/>
            <person name="Hauser L."/>
            <person name="Markowitz V."/>
            <person name="Cheng J.-F."/>
            <person name="Hugenholtz P."/>
            <person name="Woyke T."/>
            <person name="Wu D."/>
            <person name="Tindall B."/>
            <person name="Pomrenke H."/>
            <person name="Brambilla E."/>
            <person name="Klenk H.-P."/>
            <person name="Eisen J.A."/>
        </authorList>
    </citation>
    <scope>NUCLEOTIDE SEQUENCE [LARGE SCALE GENOMIC DNA]</scope>
    <source>
        <strain evidence="3">ATCC 35273 / DSM 5150 / MD-1</strain>
    </source>
</reference>
<sequence>MSDYKKQINQLKDKLDKANRKKAVAEDRLDNLKEKKKELLKQIEDYGIKPEELEDEIKELENKLQASLAKAQELLPDDQILDQTRKK</sequence>
<dbReference type="RefSeq" id="WP_015327257.1">
    <property type="nucleotide sequence ID" value="NC_019978.1"/>
</dbReference>
<accession>L0KAG8</accession>
<keyword evidence="1" id="KW-0175">Coiled coil</keyword>
<name>L0KAG8_HALHC</name>
<dbReference type="OrthoDB" id="1955122at2"/>
<proteinExistence type="predicted"/>
<evidence type="ECO:0000256" key="1">
    <source>
        <dbReference type="SAM" id="Coils"/>
    </source>
</evidence>
<evidence type="ECO:0000313" key="2">
    <source>
        <dbReference type="EMBL" id="AGB41540.1"/>
    </source>
</evidence>
<dbReference type="EMBL" id="CP003359">
    <property type="protein sequence ID" value="AGB41540.1"/>
    <property type="molecule type" value="Genomic_DNA"/>
</dbReference>
<organism evidence="2 3">
    <name type="scientific">Halobacteroides halobius (strain ATCC 35273 / DSM 5150 / MD-1)</name>
    <dbReference type="NCBI Taxonomy" id="748449"/>
    <lineage>
        <taxon>Bacteria</taxon>
        <taxon>Bacillati</taxon>
        <taxon>Bacillota</taxon>
        <taxon>Clostridia</taxon>
        <taxon>Halanaerobiales</taxon>
        <taxon>Halobacteroidaceae</taxon>
        <taxon>Halobacteroides</taxon>
    </lineage>
</organism>
<dbReference type="Gene3D" id="1.20.5.340">
    <property type="match status" value="1"/>
</dbReference>
<gene>
    <name evidence="2" type="ordered locus">Halha_1602</name>
</gene>
<dbReference type="eggNOG" id="ENOG5033FCT">
    <property type="taxonomic scope" value="Bacteria"/>
</dbReference>
<dbReference type="STRING" id="748449.Halha_1602"/>
<dbReference type="KEGG" id="hhl:Halha_1602"/>
<dbReference type="Proteomes" id="UP000010880">
    <property type="component" value="Chromosome"/>
</dbReference>